<proteinExistence type="predicted"/>
<dbReference type="GO" id="GO:0033063">
    <property type="term" value="C:Rad51B-Rad51C-Rad51D-XRCC2 complex"/>
    <property type="evidence" value="ECO:0007669"/>
    <property type="project" value="TreeGrafter"/>
</dbReference>
<evidence type="ECO:0000256" key="2">
    <source>
        <dbReference type="ARBA" id="ARBA00023242"/>
    </source>
</evidence>
<reference evidence="3 4" key="1">
    <citation type="journal article" date="2019" name="Nat. Ecol. Evol.">
        <title>Megaphylogeny resolves global patterns of mushroom evolution.</title>
        <authorList>
            <person name="Varga T."/>
            <person name="Krizsan K."/>
            <person name="Foldi C."/>
            <person name="Dima B."/>
            <person name="Sanchez-Garcia M."/>
            <person name="Sanchez-Ramirez S."/>
            <person name="Szollosi G.J."/>
            <person name="Szarkandi J.G."/>
            <person name="Papp V."/>
            <person name="Albert L."/>
            <person name="Andreopoulos W."/>
            <person name="Angelini C."/>
            <person name="Antonin V."/>
            <person name="Barry K.W."/>
            <person name="Bougher N.L."/>
            <person name="Buchanan P."/>
            <person name="Buyck B."/>
            <person name="Bense V."/>
            <person name="Catcheside P."/>
            <person name="Chovatia M."/>
            <person name="Cooper J."/>
            <person name="Damon W."/>
            <person name="Desjardin D."/>
            <person name="Finy P."/>
            <person name="Geml J."/>
            <person name="Haridas S."/>
            <person name="Hughes K."/>
            <person name="Justo A."/>
            <person name="Karasinski D."/>
            <person name="Kautmanova I."/>
            <person name="Kiss B."/>
            <person name="Kocsube S."/>
            <person name="Kotiranta H."/>
            <person name="LaButti K.M."/>
            <person name="Lechner B.E."/>
            <person name="Liimatainen K."/>
            <person name="Lipzen A."/>
            <person name="Lukacs Z."/>
            <person name="Mihaltcheva S."/>
            <person name="Morgado L.N."/>
            <person name="Niskanen T."/>
            <person name="Noordeloos M.E."/>
            <person name="Ohm R.A."/>
            <person name="Ortiz-Santana B."/>
            <person name="Ovrebo C."/>
            <person name="Racz N."/>
            <person name="Riley R."/>
            <person name="Savchenko A."/>
            <person name="Shiryaev A."/>
            <person name="Soop K."/>
            <person name="Spirin V."/>
            <person name="Szebenyi C."/>
            <person name="Tomsovsky M."/>
            <person name="Tulloss R.E."/>
            <person name="Uehling J."/>
            <person name="Grigoriev I.V."/>
            <person name="Vagvolgyi C."/>
            <person name="Papp T."/>
            <person name="Martin F.M."/>
            <person name="Miettinen O."/>
            <person name="Hibbett D.S."/>
            <person name="Nagy L.G."/>
        </authorList>
    </citation>
    <scope>NUCLEOTIDE SEQUENCE [LARGE SCALE GENOMIC DNA]</scope>
    <source>
        <strain evidence="3 4">FP101781</strain>
    </source>
</reference>
<dbReference type="GO" id="GO:0005657">
    <property type="term" value="C:replication fork"/>
    <property type="evidence" value="ECO:0007669"/>
    <property type="project" value="TreeGrafter"/>
</dbReference>
<dbReference type="GO" id="GO:0000724">
    <property type="term" value="P:double-strand break repair via homologous recombination"/>
    <property type="evidence" value="ECO:0007669"/>
    <property type="project" value="TreeGrafter"/>
</dbReference>
<dbReference type="InterPro" id="IPR051988">
    <property type="entry name" value="HRR_RAD51_Paralog"/>
</dbReference>
<dbReference type="AlphaFoldDB" id="A0A4Y7SQ79"/>
<evidence type="ECO:0008006" key="5">
    <source>
        <dbReference type="Google" id="ProtNLM"/>
    </source>
</evidence>
<accession>A0A4Y7SQ79</accession>
<keyword evidence="2" id="KW-0539">Nucleus</keyword>
<dbReference type="OrthoDB" id="5957327at2759"/>
<evidence type="ECO:0000256" key="1">
    <source>
        <dbReference type="ARBA" id="ARBA00004123"/>
    </source>
</evidence>
<dbReference type="Gene3D" id="3.40.50.300">
    <property type="entry name" value="P-loop containing nucleotide triphosphate hydrolases"/>
    <property type="match status" value="1"/>
</dbReference>
<dbReference type="SUPFAM" id="SSF52540">
    <property type="entry name" value="P-loop containing nucleoside triphosphate hydrolases"/>
    <property type="match status" value="1"/>
</dbReference>
<dbReference type="InterPro" id="IPR027417">
    <property type="entry name" value="P-loop_NTPase"/>
</dbReference>
<gene>
    <name evidence="3" type="ORF">FA13DRAFT_1818507</name>
</gene>
<dbReference type="GO" id="GO:0007131">
    <property type="term" value="P:reciprocal meiotic recombination"/>
    <property type="evidence" value="ECO:0007669"/>
    <property type="project" value="TreeGrafter"/>
</dbReference>
<dbReference type="PANTHER" id="PTHR46457:SF1">
    <property type="entry name" value="DNA REPAIR PROTEIN RAD51 HOMOLOG 4"/>
    <property type="match status" value="1"/>
</dbReference>
<dbReference type="GO" id="GO:0005815">
    <property type="term" value="C:microtubule organizing center"/>
    <property type="evidence" value="ECO:0007669"/>
    <property type="project" value="TreeGrafter"/>
</dbReference>
<dbReference type="GO" id="GO:0003697">
    <property type="term" value="F:single-stranded DNA binding"/>
    <property type="evidence" value="ECO:0007669"/>
    <property type="project" value="TreeGrafter"/>
</dbReference>
<protein>
    <recommendedName>
        <fullName evidence="5">DNA recombination and repair protein Rad51-like C-terminal domain-containing protein</fullName>
    </recommendedName>
</protein>
<name>A0A4Y7SQ79_COPMI</name>
<evidence type="ECO:0000313" key="4">
    <source>
        <dbReference type="Proteomes" id="UP000298030"/>
    </source>
</evidence>
<evidence type="ECO:0000313" key="3">
    <source>
        <dbReference type="EMBL" id="TEB23389.1"/>
    </source>
</evidence>
<dbReference type="STRING" id="71717.A0A4Y7SQ79"/>
<organism evidence="3 4">
    <name type="scientific">Coprinellus micaceus</name>
    <name type="common">Glistening ink-cap mushroom</name>
    <name type="synonym">Coprinus micaceus</name>
    <dbReference type="NCBI Taxonomy" id="71717"/>
    <lineage>
        <taxon>Eukaryota</taxon>
        <taxon>Fungi</taxon>
        <taxon>Dikarya</taxon>
        <taxon>Basidiomycota</taxon>
        <taxon>Agaricomycotina</taxon>
        <taxon>Agaricomycetes</taxon>
        <taxon>Agaricomycetidae</taxon>
        <taxon>Agaricales</taxon>
        <taxon>Agaricineae</taxon>
        <taxon>Psathyrellaceae</taxon>
        <taxon>Coprinellus</taxon>
    </lineage>
</organism>
<dbReference type="GO" id="GO:0042148">
    <property type="term" value="P:DNA strand invasion"/>
    <property type="evidence" value="ECO:0007669"/>
    <property type="project" value="TreeGrafter"/>
</dbReference>
<keyword evidence="4" id="KW-1185">Reference proteome</keyword>
<dbReference type="PANTHER" id="PTHR46457">
    <property type="entry name" value="DNA REPAIR PROTEIN RAD51 HOMOLOG 4"/>
    <property type="match status" value="1"/>
</dbReference>
<sequence>MAPNRSILFLPLPKSTIASLTAAGFETLKDLSNATADGLAHDLGLSHEVAAQILAVREPSGTMPLALPQTQSAAALSQASRKLQTGCQALDDLLKGGVQGGHILELSGPPGTPKELVVMNLIGQFVNDQNDVLIADCQNMINRRVLMGLCREGAPSIRYSKPQSLSHLLLFIEQLPALAGTTLKVKNLTRSQLNVNFIPNNGAQPLEQDYFASEAKASAREVDHRQSIDGPFVPAFLSPCASGPHLVIKVIITCQLATKLLNSDGSPGTFDTGAQGIMVPQLGSV</sequence>
<comment type="caution">
    <text evidence="3">The sequence shown here is derived from an EMBL/GenBank/DDBJ whole genome shotgun (WGS) entry which is preliminary data.</text>
</comment>
<dbReference type="EMBL" id="QPFP01000079">
    <property type="protein sequence ID" value="TEB23389.1"/>
    <property type="molecule type" value="Genomic_DNA"/>
</dbReference>
<dbReference type="Proteomes" id="UP000298030">
    <property type="component" value="Unassembled WGS sequence"/>
</dbReference>
<dbReference type="GO" id="GO:0000400">
    <property type="term" value="F:four-way junction DNA binding"/>
    <property type="evidence" value="ECO:0007669"/>
    <property type="project" value="TreeGrafter"/>
</dbReference>
<dbReference type="GO" id="GO:0000723">
    <property type="term" value="P:telomere maintenance"/>
    <property type="evidence" value="ECO:0007669"/>
    <property type="project" value="TreeGrafter"/>
</dbReference>
<dbReference type="GO" id="GO:0008094">
    <property type="term" value="F:ATP-dependent activity, acting on DNA"/>
    <property type="evidence" value="ECO:0007669"/>
    <property type="project" value="TreeGrafter"/>
</dbReference>
<comment type="subcellular location">
    <subcellularLocation>
        <location evidence="1">Nucleus</location>
    </subcellularLocation>
</comment>